<feature type="domain" description="EamA" evidence="2">
    <location>
        <begin position="148"/>
        <end position="276"/>
    </location>
</feature>
<dbReference type="GO" id="GO:0016020">
    <property type="term" value="C:membrane"/>
    <property type="evidence" value="ECO:0007669"/>
    <property type="project" value="InterPro"/>
</dbReference>
<gene>
    <name evidence="3" type="ORF">UFOPK1808_00138</name>
    <name evidence="4" type="ORF">UFOPK1889_00147</name>
</gene>
<dbReference type="EMBL" id="CAEZUL010000007">
    <property type="protein sequence ID" value="CAB4590782.1"/>
    <property type="molecule type" value="Genomic_DNA"/>
</dbReference>
<feature type="domain" description="EamA" evidence="2">
    <location>
        <begin position="3"/>
        <end position="132"/>
    </location>
</feature>
<dbReference type="EMBL" id="CAEZUZ010000011">
    <property type="protein sequence ID" value="CAB4608760.1"/>
    <property type="molecule type" value="Genomic_DNA"/>
</dbReference>
<dbReference type="SUPFAM" id="SSF103481">
    <property type="entry name" value="Multidrug resistance efflux transporter EmrE"/>
    <property type="match status" value="2"/>
</dbReference>
<keyword evidence="1" id="KW-0472">Membrane</keyword>
<feature type="transmembrane region" description="Helical" evidence="1">
    <location>
        <begin position="205"/>
        <end position="224"/>
    </location>
</feature>
<feature type="transmembrane region" description="Helical" evidence="1">
    <location>
        <begin position="86"/>
        <end position="108"/>
    </location>
</feature>
<sequence length="278" mass="28438">MDILLAVLAASVYGVADYCGGRATRSVSAITVTVVGQFCGFLALLVIVLLSGVPTPPVSDWFWGGVGGVAGATGLLAFYKAMGSGFMTVVAPVSAVTAAAIPVIVGLSTGERPGGLALAGIPIALIAIALVSDALGPHHRRAPRSVFVMAIVAGSVFGSLFVILGHTSDNSGLWPVLAMRCTSVPFMFVVLLLSKNKISDVRPQLRLIAGSGLLDTAANAIYLLAVRHGLLSITATINSFYPASTLLLATGLDKEKIHRSQAVGLAFAALALVMISIG</sequence>
<reference evidence="3" key="1">
    <citation type="submission" date="2020-05" db="EMBL/GenBank/DDBJ databases">
        <authorList>
            <person name="Chiriac C."/>
            <person name="Salcher M."/>
            <person name="Ghai R."/>
            <person name="Kavagutti S V."/>
        </authorList>
    </citation>
    <scope>NUCLEOTIDE SEQUENCE</scope>
</reference>
<proteinExistence type="predicted"/>
<keyword evidence="1" id="KW-0812">Transmembrane</keyword>
<protein>
    <submittedName>
        <fullName evidence="3">Unannotated protein</fullName>
    </submittedName>
</protein>
<keyword evidence="1" id="KW-1133">Transmembrane helix</keyword>
<dbReference type="Pfam" id="PF00892">
    <property type="entry name" value="EamA"/>
    <property type="match status" value="2"/>
</dbReference>
<dbReference type="InterPro" id="IPR037185">
    <property type="entry name" value="EmrE-like"/>
</dbReference>
<name>A0A6J6FNU4_9ZZZZ</name>
<evidence type="ECO:0000256" key="1">
    <source>
        <dbReference type="SAM" id="Phobius"/>
    </source>
</evidence>
<evidence type="ECO:0000313" key="4">
    <source>
        <dbReference type="EMBL" id="CAB4608760.1"/>
    </source>
</evidence>
<organism evidence="3">
    <name type="scientific">freshwater metagenome</name>
    <dbReference type="NCBI Taxonomy" id="449393"/>
    <lineage>
        <taxon>unclassified sequences</taxon>
        <taxon>metagenomes</taxon>
        <taxon>ecological metagenomes</taxon>
    </lineage>
</organism>
<dbReference type="AlphaFoldDB" id="A0A6J6FNU4"/>
<feature type="transmembrane region" description="Helical" evidence="1">
    <location>
        <begin position="230"/>
        <end position="249"/>
    </location>
</feature>
<feature type="transmembrane region" description="Helical" evidence="1">
    <location>
        <begin position="114"/>
        <end position="135"/>
    </location>
</feature>
<accession>A0A6J6FNU4</accession>
<evidence type="ECO:0000313" key="3">
    <source>
        <dbReference type="EMBL" id="CAB4590782.1"/>
    </source>
</evidence>
<feature type="transmembrane region" description="Helical" evidence="1">
    <location>
        <begin position="61"/>
        <end position="79"/>
    </location>
</feature>
<evidence type="ECO:0000259" key="2">
    <source>
        <dbReference type="Pfam" id="PF00892"/>
    </source>
</evidence>
<feature type="transmembrane region" description="Helical" evidence="1">
    <location>
        <begin position="27"/>
        <end position="49"/>
    </location>
</feature>
<dbReference type="InterPro" id="IPR000620">
    <property type="entry name" value="EamA_dom"/>
</dbReference>
<feature type="transmembrane region" description="Helical" evidence="1">
    <location>
        <begin position="147"/>
        <end position="166"/>
    </location>
</feature>
<feature type="transmembrane region" description="Helical" evidence="1">
    <location>
        <begin position="172"/>
        <end position="193"/>
    </location>
</feature>